<evidence type="ECO:0000256" key="3">
    <source>
        <dbReference type="ARBA" id="ARBA00022448"/>
    </source>
</evidence>
<dbReference type="AlphaFoldDB" id="A0A2A5CJ50"/>
<dbReference type="PROSITE" id="PS00078">
    <property type="entry name" value="COX2"/>
    <property type="match status" value="1"/>
</dbReference>
<evidence type="ECO:0000256" key="13">
    <source>
        <dbReference type="ARBA" id="ARBA00023136"/>
    </source>
</evidence>
<keyword evidence="10 19" id="KW-1133">Transmembrane helix</keyword>
<keyword evidence="5 17" id="KW-0679">Respiratory chain</keyword>
<sequence length="378" mass="41718">MQPKNKFLLGLLSSALVLISTHASAAWELNMPVGVTNISRETYDLHMLITIVCALIGVVVYGVLIWSLVKYRKSKGAKAASFHENTTIEIIWTVIPILILVAMAIPSTTVLRQIYDTSESELDIMITGYQWRWQYSYLDDEGEEVSFFSNLSTTDDQIAGLDEKGENYLLEVDEPLVIPVNTKVRFLLTAADVIHSWWVPEFAVKKDAIPGFINESWVIVEETGIYRGQCTELCGQDHGFMPVVVEVVEKAEFDIWYSERQEAAAAIAELTDQDWTLEQLVVQGETVYRTFCMACHQANGQGLPPAFPALTGSEITTGPIEDHINVVLNGVPGTAMAAFGAQLNPVDLAAVITYERNALGNSVGDFVAPIDILQAQAE</sequence>
<comment type="similarity">
    <text evidence="2 17">Belongs to the cytochrome c oxidase subunit 2 family.</text>
</comment>
<evidence type="ECO:0000259" key="21">
    <source>
        <dbReference type="PROSITE" id="PS50857"/>
    </source>
</evidence>
<dbReference type="InterPro" id="IPR011759">
    <property type="entry name" value="Cyt_c_oxidase_su2_TM_dom"/>
</dbReference>
<protein>
    <recommendedName>
        <fullName evidence="18">Cytochrome c oxidase subunit 2</fullName>
        <ecNumber evidence="18">7.1.1.9</ecNumber>
    </recommendedName>
</protein>
<evidence type="ECO:0000256" key="16">
    <source>
        <dbReference type="PROSITE-ProRule" id="PRU00433"/>
    </source>
</evidence>
<keyword evidence="12 18" id="KW-0186">Copper</keyword>
<name>A0A2A5CJ50_9GAMM</name>
<accession>A0A2A5CJ50</accession>
<evidence type="ECO:0000259" key="22">
    <source>
        <dbReference type="PROSITE" id="PS50999"/>
    </source>
</evidence>
<evidence type="ECO:0000256" key="10">
    <source>
        <dbReference type="ARBA" id="ARBA00022989"/>
    </source>
</evidence>
<dbReference type="SUPFAM" id="SSF81464">
    <property type="entry name" value="Cytochrome c oxidase subunit II-like, transmembrane region"/>
    <property type="match status" value="1"/>
</dbReference>
<dbReference type="Proteomes" id="UP000228987">
    <property type="component" value="Unassembled WGS sequence"/>
</dbReference>
<dbReference type="Gene3D" id="1.10.760.10">
    <property type="entry name" value="Cytochrome c-like domain"/>
    <property type="match status" value="1"/>
</dbReference>
<keyword evidence="8" id="KW-1278">Translocase</keyword>
<dbReference type="PANTHER" id="PTHR22888">
    <property type="entry name" value="CYTOCHROME C OXIDASE, SUBUNIT II"/>
    <property type="match status" value="1"/>
</dbReference>
<evidence type="ECO:0000259" key="23">
    <source>
        <dbReference type="PROSITE" id="PS51007"/>
    </source>
</evidence>
<reference evidence="25" key="1">
    <citation type="submission" date="2017-08" db="EMBL/GenBank/DDBJ databases">
        <title>A dynamic microbial community with high functional redundancy inhabits the cold, oxic subseafloor aquifer.</title>
        <authorList>
            <person name="Tully B.J."/>
            <person name="Wheat C.G."/>
            <person name="Glazer B.T."/>
            <person name="Huber J.A."/>
        </authorList>
    </citation>
    <scope>NUCLEOTIDE SEQUENCE [LARGE SCALE GENOMIC DNA]</scope>
</reference>
<evidence type="ECO:0000256" key="8">
    <source>
        <dbReference type="ARBA" id="ARBA00022967"/>
    </source>
</evidence>
<dbReference type="EMBL" id="NVWI01000001">
    <property type="protein sequence ID" value="PCJ43531.1"/>
    <property type="molecule type" value="Genomic_DNA"/>
</dbReference>
<dbReference type="PROSITE" id="PS51007">
    <property type="entry name" value="CYTC"/>
    <property type="match status" value="1"/>
</dbReference>
<dbReference type="InterPro" id="IPR014222">
    <property type="entry name" value="Cyt_c_oxidase_su2"/>
</dbReference>
<evidence type="ECO:0000256" key="2">
    <source>
        <dbReference type="ARBA" id="ARBA00007866"/>
    </source>
</evidence>
<evidence type="ECO:0000256" key="19">
    <source>
        <dbReference type="SAM" id="Phobius"/>
    </source>
</evidence>
<evidence type="ECO:0000256" key="7">
    <source>
        <dbReference type="ARBA" id="ARBA00022723"/>
    </source>
</evidence>
<evidence type="ECO:0000256" key="12">
    <source>
        <dbReference type="ARBA" id="ARBA00023008"/>
    </source>
</evidence>
<evidence type="ECO:0000256" key="20">
    <source>
        <dbReference type="SAM" id="SignalP"/>
    </source>
</evidence>
<dbReference type="PROSITE" id="PS50999">
    <property type="entry name" value="COX2_TM"/>
    <property type="match status" value="1"/>
</dbReference>
<dbReference type="InterPro" id="IPR036909">
    <property type="entry name" value="Cyt_c-like_dom_sf"/>
</dbReference>
<evidence type="ECO:0000313" key="25">
    <source>
        <dbReference type="Proteomes" id="UP000228987"/>
    </source>
</evidence>
<dbReference type="GO" id="GO:0005507">
    <property type="term" value="F:copper ion binding"/>
    <property type="evidence" value="ECO:0007669"/>
    <property type="project" value="InterPro"/>
</dbReference>
<evidence type="ECO:0000256" key="17">
    <source>
        <dbReference type="RuleBase" id="RU000456"/>
    </source>
</evidence>
<dbReference type="Pfam" id="PF02790">
    <property type="entry name" value="COX2_TM"/>
    <property type="match status" value="1"/>
</dbReference>
<dbReference type="Pfam" id="PF13442">
    <property type="entry name" value="Cytochrome_CBB3"/>
    <property type="match status" value="1"/>
</dbReference>
<dbReference type="GO" id="GO:0042773">
    <property type="term" value="P:ATP synthesis coupled electron transport"/>
    <property type="evidence" value="ECO:0007669"/>
    <property type="project" value="TreeGrafter"/>
</dbReference>
<evidence type="ECO:0000256" key="9">
    <source>
        <dbReference type="ARBA" id="ARBA00022982"/>
    </source>
</evidence>
<feature type="transmembrane region" description="Helical" evidence="19">
    <location>
        <begin position="90"/>
        <end position="111"/>
    </location>
</feature>
<evidence type="ECO:0000256" key="14">
    <source>
        <dbReference type="ARBA" id="ARBA00024688"/>
    </source>
</evidence>
<evidence type="ECO:0000256" key="1">
    <source>
        <dbReference type="ARBA" id="ARBA00004141"/>
    </source>
</evidence>
<comment type="function">
    <text evidence="14 18">Subunits I and II form the functional core of the enzyme complex. Electrons originating in cytochrome c are transferred via heme a and Cu(A) to the binuclear center formed by heme a3 and Cu(B).</text>
</comment>
<feature type="transmembrane region" description="Helical" evidence="19">
    <location>
        <begin position="47"/>
        <end position="69"/>
    </location>
</feature>
<keyword evidence="11 16" id="KW-0408">Iron</keyword>
<proteinExistence type="inferred from homology"/>
<organism evidence="24 25">
    <name type="scientific">SAR86 cluster bacterium</name>
    <dbReference type="NCBI Taxonomy" id="2030880"/>
    <lineage>
        <taxon>Bacteria</taxon>
        <taxon>Pseudomonadati</taxon>
        <taxon>Pseudomonadota</taxon>
        <taxon>Gammaproteobacteria</taxon>
        <taxon>SAR86 cluster</taxon>
    </lineage>
</organism>
<dbReference type="Gene3D" id="1.10.287.90">
    <property type="match status" value="1"/>
</dbReference>
<dbReference type="PANTHER" id="PTHR22888:SF9">
    <property type="entry name" value="CYTOCHROME C OXIDASE SUBUNIT 2"/>
    <property type="match status" value="1"/>
</dbReference>
<feature type="signal peptide" evidence="20">
    <location>
        <begin position="1"/>
        <end position="25"/>
    </location>
</feature>
<dbReference type="Gene3D" id="2.60.40.420">
    <property type="entry name" value="Cupredoxins - blue copper proteins"/>
    <property type="match status" value="1"/>
</dbReference>
<feature type="chain" id="PRO_5012336659" description="Cytochrome c oxidase subunit 2" evidence="20">
    <location>
        <begin position="26"/>
        <end position="378"/>
    </location>
</feature>
<evidence type="ECO:0000256" key="18">
    <source>
        <dbReference type="RuleBase" id="RU004024"/>
    </source>
</evidence>
<keyword evidence="3 17" id="KW-0813">Transport</keyword>
<feature type="domain" description="Cytochrome oxidase subunit II transmembrane region profile" evidence="22">
    <location>
        <begin position="23"/>
        <end position="118"/>
    </location>
</feature>
<dbReference type="GO" id="GO:0016491">
    <property type="term" value="F:oxidoreductase activity"/>
    <property type="evidence" value="ECO:0007669"/>
    <property type="project" value="InterPro"/>
</dbReference>
<keyword evidence="6 17" id="KW-0812">Transmembrane</keyword>
<gene>
    <name evidence="24" type="primary">coxB</name>
    <name evidence="24" type="ORF">COA71_01265</name>
</gene>
<comment type="catalytic activity">
    <reaction evidence="15 18">
        <text>4 Fe(II)-[cytochrome c] + O2 + 8 H(+)(in) = 4 Fe(III)-[cytochrome c] + 2 H2O + 4 H(+)(out)</text>
        <dbReference type="Rhea" id="RHEA:11436"/>
        <dbReference type="Rhea" id="RHEA-COMP:10350"/>
        <dbReference type="Rhea" id="RHEA-COMP:14399"/>
        <dbReference type="ChEBI" id="CHEBI:15377"/>
        <dbReference type="ChEBI" id="CHEBI:15378"/>
        <dbReference type="ChEBI" id="CHEBI:15379"/>
        <dbReference type="ChEBI" id="CHEBI:29033"/>
        <dbReference type="ChEBI" id="CHEBI:29034"/>
        <dbReference type="EC" id="7.1.1.9"/>
    </reaction>
</comment>
<dbReference type="GO" id="GO:0005886">
    <property type="term" value="C:plasma membrane"/>
    <property type="evidence" value="ECO:0007669"/>
    <property type="project" value="UniProtKB-SubCell"/>
</dbReference>
<keyword evidence="4 16" id="KW-0349">Heme</keyword>
<evidence type="ECO:0000256" key="11">
    <source>
        <dbReference type="ARBA" id="ARBA00023004"/>
    </source>
</evidence>
<comment type="subcellular location">
    <subcellularLocation>
        <location evidence="17">Cell membrane</location>
        <topology evidence="17">Multi-pass membrane protein</topology>
    </subcellularLocation>
    <subcellularLocation>
        <location evidence="1">Membrane</location>
        <topology evidence="1">Multi-pass membrane protein</topology>
    </subcellularLocation>
</comment>
<feature type="domain" description="Cytochrome oxidase subunit II copper A binding" evidence="21">
    <location>
        <begin position="119"/>
        <end position="259"/>
    </location>
</feature>
<dbReference type="SUPFAM" id="SSF46626">
    <property type="entry name" value="Cytochrome c"/>
    <property type="match status" value="1"/>
</dbReference>
<dbReference type="NCBIfam" id="TIGR02866">
    <property type="entry name" value="CoxB"/>
    <property type="match status" value="1"/>
</dbReference>
<evidence type="ECO:0000256" key="5">
    <source>
        <dbReference type="ARBA" id="ARBA00022660"/>
    </source>
</evidence>
<dbReference type="PRINTS" id="PR01166">
    <property type="entry name" value="CYCOXIDASEII"/>
</dbReference>
<evidence type="ECO:0000256" key="15">
    <source>
        <dbReference type="ARBA" id="ARBA00047816"/>
    </source>
</evidence>
<dbReference type="InterPro" id="IPR008972">
    <property type="entry name" value="Cupredoxin"/>
</dbReference>
<dbReference type="PROSITE" id="PS50857">
    <property type="entry name" value="COX2_CUA"/>
    <property type="match status" value="1"/>
</dbReference>
<feature type="domain" description="Cytochrome c" evidence="23">
    <location>
        <begin position="279"/>
        <end position="359"/>
    </location>
</feature>
<dbReference type="InterPro" id="IPR045187">
    <property type="entry name" value="CcO_II"/>
</dbReference>
<keyword evidence="7 16" id="KW-0479">Metal-binding</keyword>
<evidence type="ECO:0000256" key="6">
    <source>
        <dbReference type="ARBA" id="ARBA00022692"/>
    </source>
</evidence>
<evidence type="ECO:0000256" key="4">
    <source>
        <dbReference type="ARBA" id="ARBA00022617"/>
    </source>
</evidence>
<dbReference type="InterPro" id="IPR009056">
    <property type="entry name" value="Cyt_c-like_dom"/>
</dbReference>
<keyword evidence="20" id="KW-0732">Signal</keyword>
<evidence type="ECO:0000313" key="24">
    <source>
        <dbReference type="EMBL" id="PCJ43531.1"/>
    </source>
</evidence>
<dbReference type="InterPro" id="IPR002429">
    <property type="entry name" value="CcO_II-like_C"/>
</dbReference>
<dbReference type="GO" id="GO:0004129">
    <property type="term" value="F:cytochrome-c oxidase activity"/>
    <property type="evidence" value="ECO:0007669"/>
    <property type="project" value="UniProtKB-EC"/>
</dbReference>
<dbReference type="GO" id="GO:0020037">
    <property type="term" value="F:heme binding"/>
    <property type="evidence" value="ECO:0007669"/>
    <property type="project" value="InterPro"/>
</dbReference>
<dbReference type="InterPro" id="IPR036257">
    <property type="entry name" value="Cyt_c_oxidase_su2_TM_sf"/>
</dbReference>
<dbReference type="SUPFAM" id="SSF49503">
    <property type="entry name" value="Cupredoxins"/>
    <property type="match status" value="1"/>
</dbReference>
<keyword evidence="9 17" id="KW-0249">Electron transport</keyword>
<dbReference type="EC" id="7.1.1.9" evidence="18"/>
<comment type="caution">
    <text evidence="24">The sequence shown here is derived from an EMBL/GenBank/DDBJ whole genome shotgun (WGS) entry which is preliminary data.</text>
</comment>
<comment type="cofactor">
    <cofactor evidence="18">
        <name>Cu cation</name>
        <dbReference type="ChEBI" id="CHEBI:23378"/>
    </cofactor>
    <text evidence="18">Binds a copper A center.</text>
</comment>
<dbReference type="Pfam" id="PF00116">
    <property type="entry name" value="COX2"/>
    <property type="match status" value="1"/>
</dbReference>
<keyword evidence="13 19" id="KW-0472">Membrane</keyword>
<dbReference type="InterPro" id="IPR001505">
    <property type="entry name" value="Copper_CuA"/>
</dbReference>